<accession>A0ABQ9HTP3</accession>
<sequence>MQFRWSSERTAPVIHSFPELKSSGLSPWLHNKGRNKMAHLITLVTQIETCPNSRPILTLSNDPSDPTVLSPGHFLNGTAIKNIPQPDLGEVKPDLPSRWQLLQKFWHRWSKELLNHRQHRVKNIIIWK</sequence>
<keyword evidence="2" id="KW-1185">Reference proteome</keyword>
<comment type="caution">
    <text evidence="1">The sequence shown here is derived from an EMBL/GenBank/DDBJ whole genome shotgun (WGS) entry which is preliminary data.</text>
</comment>
<name>A0ABQ9HTP3_9NEOP</name>
<proteinExistence type="predicted"/>
<dbReference type="EMBL" id="JARBHB010000004">
    <property type="protein sequence ID" value="KAJ8887470.1"/>
    <property type="molecule type" value="Genomic_DNA"/>
</dbReference>
<dbReference type="Proteomes" id="UP001159363">
    <property type="component" value="Chromosome X"/>
</dbReference>
<reference evidence="1 2" key="1">
    <citation type="submission" date="2023-02" db="EMBL/GenBank/DDBJ databases">
        <title>LHISI_Scaffold_Assembly.</title>
        <authorList>
            <person name="Stuart O.P."/>
            <person name="Cleave R."/>
            <person name="Magrath M.J.L."/>
            <person name="Mikheyev A.S."/>
        </authorList>
    </citation>
    <scope>NUCLEOTIDE SEQUENCE [LARGE SCALE GENOMIC DNA]</scope>
    <source>
        <strain evidence="1">Daus_M_001</strain>
        <tissue evidence="1">Leg muscle</tissue>
    </source>
</reference>
<gene>
    <name evidence="1" type="ORF">PR048_013685</name>
</gene>
<organism evidence="1 2">
    <name type="scientific">Dryococelus australis</name>
    <dbReference type="NCBI Taxonomy" id="614101"/>
    <lineage>
        <taxon>Eukaryota</taxon>
        <taxon>Metazoa</taxon>
        <taxon>Ecdysozoa</taxon>
        <taxon>Arthropoda</taxon>
        <taxon>Hexapoda</taxon>
        <taxon>Insecta</taxon>
        <taxon>Pterygota</taxon>
        <taxon>Neoptera</taxon>
        <taxon>Polyneoptera</taxon>
        <taxon>Phasmatodea</taxon>
        <taxon>Verophasmatodea</taxon>
        <taxon>Anareolatae</taxon>
        <taxon>Phasmatidae</taxon>
        <taxon>Eurycanthinae</taxon>
        <taxon>Dryococelus</taxon>
    </lineage>
</organism>
<evidence type="ECO:0000313" key="2">
    <source>
        <dbReference type="Proteomes" id="UP001159363"/>
    </source>
</evidence>
<protein>
    <recommendedName>
        <fullName evidence="3">DUF5641 domain-containing protein</fullName>
    </recommendedName>
</protein>
<evidence type="ECO:0000313" key="1">
    <source>
        <dbReference type="EMBL" id="KAJ8887470.1"/>
    </source>
</evidence>
<evidence type="ECO:0008006" key="3">
    <source>
        <dbReference type="Google" id="ProtNLM"/>
    </source>
</evidence>